<dbReference type="Pfam" id="PF00196">
    <property type="entry name" value="GerE"/>
    <property type="match status" value="1"/>
</dbReference>
<dbReference type="CDD" id="cd17535">
    <property type="entry name" value="REC_NarL-like"/>
    <property type="match status" value="1"/>
</dbReference>
<evidence type="ECO:0000313" key="11">
    <source>
        <dbReference type="Proteomes" id="UP000250069"/>
    </source>
</evidence>
<organism evidence="10 11">
    <name type="scientific">Bacillus velezensis</name>
    <dbReference type="NCBI Taxonomy" id="492670"/>
    <lineage>
        <taxon>Bacteria</taxon>
        <taxon>Bacillati</taxon>
        <taxon>Bacillota</taxon>
        <taxon>Bacilli</taxon>
        <taxon>Bacillales</taxon>
        <taxon>Bacillaceae</taxon>
        <taxon>Bacillus</taxon>
        <taxon>Bacillus amyloliquefaciens group</taxon>
    </lineage>
</organism>
<dbReference type="AlphaFoldDB" id="A0ABC8D0K5"/>
<evidence type="ECO:0000259" key="8">
    <source>
        <dbReference type="PROSITE" id="PS50043"/>
    </source>
</evidence>
<keyword evidence="2" id="KW-0963">Cytoplasm</keyword>
<dbReference type="SMART" id="SM00421">
    <property type="entry name" value="HTH_LUXR"/>
    <property type="match status" value="1"/>
</dbReference>
<evidence type="ECO:0000259" key="9">
    <source>
        <dbReference type="PROSITE" id="PS50110"/>
    </source>
</evidence>
<gene>
    <name evidence="10" type="ORF">BVDSYZ_01210</name>
</gene>
<dbReference type="CDD" id="cd06170">
    <property type="entry name" value="LuxR_C_like"/>
    <property type="match status" value="1"/>
</dbReference>
<keyword evidence="6" id="KW-0804">Transcription</keyword>
<evidence type="ECO:0000256" key="6">
    <source>
        <dbReference type="ARBA" id="ARBA00023163"/>
    </source>
</evidence>
<dbReference type="PANTHER" id="PTHR43214">
    <property type="entry name" value="TWO-COMPONENT RESPONSE REGULATOR"/>
    <property type="match status" value="1"/>
</dbReference>
<dbReference type="GO" id="GO:0003677">
    <property type="term" value="F:DNA binding"/>
    <property type="evidence" value="ECO:0007669"/>
    <property type="project" value="UniProtKB-KW"/>
</dbReference>
<dbReference type="PROSITE" id="PS50043">
    <property type="entry name" value="HTH_LUXR_2"/>
    <property type="match status" value="1"/>
</dbReference>
<keyword evidence="4" id="KW-0805">Transcription regulation</keyword>
<sequence>MDIIIVDDQQIVREGLKMILSLHEEINIVGEASNGEHLLDLLKQIRPEIILMDIRMPIMDGIEATKLVKERYPDIKVIILTTFNDSEYIFTGLKSGADGYILKDSDSQEIIDSIKTACEGNILLNPKVTLKVVKALNSVEHNKELVQENNEKEQLVQLLTPREKEVAKQIMEGKSNKAISEALFITEGTVKNYVSRILEKLQMNNRTELSLYLQKHM</sequence>
<dbReference type="PROSITE" id="PS50110">
    <property type="entry name" value="RESPONSE_REGULATORY"/>
    <property type="match status" value="1"/>
</dbReference>
<name>A0ABC8D0K5_BACVE</name>
<accession>A0ABC8D0K5</accession>
<keyword evidence="3 7" id="KW-0597">Phosphoprotein</keyword>
<proteinExistence type="predicted"/>
<dbReference type="InterPro" id="IPR039420">
    <property type="entry name" value="WalR-like"/>
</dbReference>
<dbReference type="SMART" id="SM00448">
    <property type="entry name" value="REC"/>
    <property type="match status" value="1"/>
</dbReference>
<dbReference type="PROSITE" id="PS00622">
    <property type="entry name" value="HTH_LUXR_1"/>
    <property type="match status" value="1"/>
</dbReference>
<reference evidence="10 11" key="1">
    <citation type="submission" date="2018-06" db="EMBL/GenBank/DDBJ databases">
        <title>Complete Genome Sequence of Bacillus velezensis DSYZ, a Plant Growth-Promoting Rhizobacterium with Antifungal Activity.</title>
        <authorList>
            <person name="Du B."/>
            <person name="Ding Y."/>
            <person name="Liu K."/>
            <person name="Yao L."/>
            <person name="Wang C."/>
            <person name="Li H."/>
            <person name="Liu H."/>
        </authorList>
    </citation>
    <scope>NUCLEOTIDE SEQUENCE [LARGE SCALE GENOMIC DNA]</scope>
    <source>
        <strain evidence="10 11">DSYZ</strain>
    </source>
</reference>
<dbReference type="PRINTS" id="PR00038">
    <property type="entry name" value="HTHLUXR"/>
</dbReference>
<dbReference type="SUPFAM" id="SSF52172">
    <property type="entry name" value="CheY-like"/>
    <property type="match status" value="1"/>
</dbReference>
<evidence type="ECO:0000256" key="7">
    <source>
        <dbReference type="PROSITE-ProRule" id="PRU00169"/>
    </source>
</evidence>
<dbReference type="RefSeq" id="WP_033575107.1">
    <property type="nucleotide sequence ID" value="NZ_CANMRO010000007.1"/>
</dbReference>
<dbReference type="Proteomes" id="UP000250069">
    <property type="component" value="Chromosome"/>
</dbReference>
<protein>
    <submittedName>
        <fullName evidence="10">DNA-binding response regulator</fullName>
    </submittedName>
</protein>
<dbReference type="GO" id="GO:0006355">
    <property type="term" value="P:regulation of DNA-templated transcription"/>
    <property type="evidence" value="ECO:0007669"/>
    <property type="project" value="UniProtKB-ARBA"/>
</dbReference>
<dbReference type="Gene3D" id="3.40.50.2300">
    <property type="match status" value="1"/>
</dbReference>
<dbReference type="GO" id="GO:0005737">
    <property type="term" value="C:cytoplasm"/>
    <property type="evidence" value="ECO:0007669"/>
    <property type="project" value="UniProtKB-SubCell"/>
</dbReference>
<dbReference type="EMBL" id="CP030150">
    <property type="protein sequence ID" value="AWX70731.1"/>
    <property type="molecule type" value="Genomic_DNA"/>
</dbReference>
<dbReference type="InterPro" id="IPR001789">
    <property type="entry name" value="Sig_transdc_resp-reg_receiver"/>
</dbReference>
<comment type="subcellular location">
    <subcellularLocation>
        <location evidence="1">Cytoplasm</location>
    </subcellularLocation>
</comment>
<evidence type="ECO:0000256" key="5">
    <source>
        <dbReference type="ARBA" id="ARBA00023125"/>
    </source>
</evidence>
<evidence type="ECO:0000256" key="3">
    <source>
        <dbReference type="ARBA" id="ARBA00022553"/>
    </source>
</evidence>
<dbReference type="Pfam" id="PF00072">
    <property type="entry name" value="Response_reg"/>
    <property type="match status" value="1"/>
</dbReference>
<feature type="modified residue" description="4-aspartylphosphate" evidence="7">
    <location>
        <position position="53"/>
    </location>
</feature>
<dbReference type="PANTHER" id="PTHR43214:SF43">
    <property type="entry name" value="TWO-COMPONENT RESPONSE REGULATOR"/>
    <property type="match status" value="1"/>
</dbReference>
<keyword evidence="5 10" id="KW-0238">DNA-binding</keyword>
<dbReference type="SUPFAM" id="SSF46894">
    <property type="entry name" value="C-terminal effector domain of the bipartite response regulators"/>
    <property type="match status" value="1"/>
</dbReference>
<feature type="domain" description="Response regulatory" evidence="9">
    <location>
        <begin position="2"/>
        <end position="118"/>
    </location>
</feature>
<feature type="domain" description="HTH luxR-type" evidence="8">
    <location>
        <begin position="152"/>
        <end position="217"/>
    </location>
</feature>
<evidence type="ECO:0000313" key="10">
    <source>
        <dbReference type="EMBL" id="AWX70731.1"/>
    </source>
</evidence>
<evidence type="ECO:0000256" key="2">
    <source>
        <dbReference type="ARBA" id="ARBA00022490"/>
    </source>
</evidence>
<dbReference type="InterPro" id="IPR000792">
    <property type="entry name" value="Tscrpt_reg_LuxR_C"/>
</dbReference>
<dbReference type="InterPro" id="IPR011006">
    <property type="entry name" value="CheY-like_superfamily"/>
</dbReference>
<dbReference type="InterPro" id="IPR016032">
    <property type="entry name" value="Sig_transdc_resp-reg_C-effctor"/>
</dbReference>
<dbReference type="InterPro" id="IPR058245">
    <property type="entry name" value="NreC/VraR/RcsB-like_REC"/>
</dbReference>
<evidence type="ECO:0000256" key="1">
    <source>
        <dbReference type="ARBA" id="ARBA00004496"/>
    </source>
</evidence>
<evidence type="ECO:0000256" key="4">
    <source>
        <dbReference type="ARBA" id="ARBA00023015"/>
    </source>
</evidence>